<gene>
    <name evidence="1" type="ORF">FAES_3926</name>
</gene>
<dbReference type="PATRIC" id="fig|1166018.3.peg.876"/>
<dbReference type="AlphaFoldDB" id="I0KCS9"/>
<evidence type="ECO:0000313" key="1">
    <source>
        <dbReference type="EMBL" id="CCH01932.1"/>
    </source>
</evidence>
<dbReference type="RefSeq" id="WP_015333031.1">
    <property type="nucleotide sequence ID" value="NC_020054.1"/>
</dbReference>
<keyword evidence="2" id="KW-1185">Reference proteome</keyword>
<evidence type="ECO:0000313" key="2">
    <source>
        <dbReference type="Proteomes" id="UP000011058"/>
    </source>
</evidence>
<reference evidence="1 2" key="1">
    <citation type="journal article" date="2012" name="J. Bacteriol.">
        <title>Genome Sequence of Fibrella aestuarina BUZ 2T, a Filamentous Marine Bacterium.</title>
        <authorList>
            <person name="Filippini M."/>
            <person name="Qi W."/>
            <person name="Blom J."/>
            <person name="Goesmann A."/>
            <person name="Smits T.H."/>
            <person name="Bagheri H.C."/>
        </authorList>
    </citation>
    <scope>NUCLEOTIDE SEQUENCE [LARGE SCALE GENOMIC DNA]</scope>
    <source>
        <strain evidence="2">BUZ 2T</strain>
    </source>
</reference>
<dbReference type="STRING" id="1166018.FAES_3926"/>
<dbReference type="EMBL" id="HE796683">
    <property type="protein sequence ID" value="CCH01932.1"/>
    <property type="molecule type" value="Genomic_DNA"/>
</dbReference>
<name>I0KCS9_9BACT</name>
<organism evidence="1 2">
    <name type="scientific">Fibrella aestuarina BUZ 2</name>
    <dbReference type="NCBI Taxonomy" id="1166018"/>
    <lineage>
        <taxon>Bacteria</taxon>
        <taxon>Pseudomonadati</taxon>
        <taxon>Bacteroidota</taxon>
        <taxon>Cytophagia</taxon>
        <taxon>Cytophagales</taxon>
        <taxon>Spirosomataceae</taxon>
        <taxon>Fibrella</taxon>
    </lineage>
</organism>
<protein>
    <submittedName>
        <fullName evidence="1">Uncharacterized protein</fullName>
    </submittedName>
</protein>
<dbReference type="KEGG" id="fae:FAES_3926"/>
<dbReference type="HOGENOM" id="CLU_1515727_0_0_10"/>
<dbReference type="Proteomes" id="UP000011058">
    <property type="component" value="Chromosome"/>
</dbReference>
<sequence length="177" mass="19854">MDLSLEKRTYELLRDIALPNKYMRAGTRKTGAEWIALGYAQSGTRQVLCPRWFRDLTTAPTVIQDPLKAFCRDVLAEHGLYSLTFIDAAAECVRRAQTIPPPPPVRAAVPVCEMTCSTRLFNILCGRFSRDKRGFTLVDCLANGLTKTQFMRCNNAGKATLTELENLLKTNDLELPL</sequence>
<accession>I0KCS9</accession>
<proteinExistence type="predicted"/>